<proteinExistence type="predicted"/>
<organism evidence="1 2">
    <name type="scientific">Schleiferilactobacillus shenzhenensis LY-73</name>
    <dbReference type="NCBI Taxonomy" id="1231336"/>
    <lineage>
        <taxon>Bacteria</taxon>
        <taxon>Bacillati</taxon>
        <taxon>Bacillota</taxon>
        <taxon>Bacilli</taxon>
        <taxon>Lactobacillales</taxon>
        <taxon>Lactobacillaceae</taxon>
        <taxon>Schleiferilactobacillus</taxon>
    </lineage>
</organism>
<dbReference type="AlphaFoldDB" id="U4TNS8"/>
<reference evidence="2" key="1">
    <citation type="journal article" date="2013" name="Genome Announc.">
        <title>Whole-Genome Sequencing of Lactobacillus shenzhenensis Strain LY-73T.</title>
        <authorList>
            <person name="Lin Z."/>
            <person name="Liu Z."/>
            <person name="Yang R."/>
            <person name="Zou Y."/>
            <person name="Wan D."/>
            <person name="Chen J."/>
            <person name="Guo M."/>
            <person name="Zhao J."/>
            <person name="Fang C."/>
            <person name="Yang R."/>
            <person name="Liu F."/>
        </authorList>
    </citation>
    <scope>NUCLEOTIDE SEQUENCE [LARGE SCALE GENOMIC DNA]</scope>
    <source>
        <strain evidence="2">LY-73</strain>
    </source>
</reference>
<evidence type="ECO:0000313" key="1">
    <source>
        <dbReference type="EMBL" id="ERL65100.1"/>
    </source>
</evidence>
<gene>
    <name evidence="1" type="ORF">L248_3038</name>
</gene>
<evidence type="ECO:0000313" key="2">
    <source>
        <dbReference type="Proteomes" id="UP000030647"/>
    </source>
</evidence>
<dbReference type="Proteomes" id="UP000030647">
    <property type="component" value="Unassembled WGS sequence"/>
</dbReference>
<sequence length="39" mass="4158">MALIAVDQGLFVFLQGLRLTVSTTGAARLPHPNPFSCTN</sequence>
<dbReference type="STRING" id="1231336.L248_3038"/>
<name>U4TNS8_9LACO</name>
<protein>
    <submittedName>
        <fullName evidence="1">Uncharacterized protein</fullName>
    </submittedName>
</protein>
<dbReference type="HOGENOM" id="CLU_3311980_0_0_9"/>
<dbReference type="EMBL" id="KI271589">
    <property type="protein sequence ID" value="ERL65100.1"/>
    <property type="molecule type" value="Genomic_DNA"/>
</dbReference>
<keyword evidence="2" id="KW-1185">Reference proteome</keyword>
<accession>U4TNS8</accession>